<keyword evidence="9" id="KW-0472">Membrane</keyword>
<evidence type="ECO:0000256" key="9">
    <source>
        <dbReference type="SAM" id="Phobius"/>
    </source>
</evidence>
<dbReference type="InterPro" id="IPR003594">
    <property type="entry name" value="HATPase_dom"/>
</dbReference>
<keyword evidence="8" id="KW-0902">Two-component regulatory system</keyword>
<keyword evidence="6 12" id="KW-0418">Kinase</keyword>
<feature type="transmembrane region" description="Helical" evidence="9">
    <location>
        <begin position="53"/>
        <end position="72"/>
    </location>
</feature>
<comment type="caution">
    <text evidence="12">The sequence shown here is derived from an EMBL/GenBank/DDBJ whole genome shotgun (WGS) entry which is preliminary data.</text>
</comment>
<keyword evidence="4" id="KW-0808">Transferase</keyword>
<dbReference type="GO" id="GO:0016020">
    <property type="term" value="C:membrane"/>
    <property type="evidence" value="ECO:0007669"/>
    <property type="project" value="InterPro"/>
</dbReference>
<keyword evidence="9" id="KW-0812">Transmembrane</keyword>
<protein>
    <recommendedName>
        <fullName evidence="2">histidine kinase</fullName>
        <ecNumber evidence="2">2.7.13.3</ecNumber>
    </recommendedName>
</protein>
<feature type="transmembrane region" description="Helical" evidence="9">
    <location>
        <begin position="79"/>
        <end position="99"/>
    </location>
</feature>
<evidence type="ECO:0000256" key="7">
    <source>
        <dbReference type="ARBA" id="ARBA00022840"/>
    </source>
</evidence>
<dbReference type="GO" id="GO:0046983">
    <property type="term" value="F:protein dimerization activity"/>
    <property type="evidence" value="ECO:0007669"/>
    <property type="project" value="InterPro"/>
</dbReference>
<evidence type="ECO:0000256" key="2">
    <source>
        <dbReference type="ARBA" id="ARBA00012438"/>
    </source>
</evidence>
<evidence type="ECO:0000259" key="10">
    <source>
        <dbReference type="Pfam" id="PF02518"/>
    </source>
</evidence>
<dbReference type="PANTHER" id="PTHR24421">
    <property type="entry name" value="NITRATE/NITRITE SENSOR PROTEIN NARX-RELATED"/>
    <property type="match status" value="1"/>
</dbReference>
<evidence type="ECO:0000256" key="8">
    <source>
        <dbReference type="ARBA" id="ARBA00023012"/>
    </source>
</evidence>
<evidence type="ECO:0000256" key="3">
    <source>
        <dbReference type="ARBA" id="ARBA00022553"/>
    </source>
</evidence>
<name>A0A366LZS3_9ACTN</name>
<dbReference type="InterPro" id="IPR036890">
    <property type="entry name" value="HATPase_C_sf"/>
</dbReference>
<keyword evidence="7" id="KW-0067">ATP-binding</keyword>
<dbReference type="EMBL" id="QMEY01000005">
    <property type="protein sequence ID" value="RBQ19466.1"/>
    <property type="molecule type" value="Genomic_DNA"/>
</dbReference>
<organism evidence="12 13">
    <name type="scientific">Spongiactinospora rosea</name>
    <dbReference type="NCBI Taxonomy" id="2248750"/>
    <lineage>
        <taxon>Bacteria</taxon>
        <taxon>Bacillati</taxon>
        <taxon>Actinomycetota</taxon>
        <taxon>Actinomycetes</taxon>
        <taxon>Streptosporangiales</taxon>
        <taxon>Streptosporangiaceae</taxon>
        <taxon>Spongiactinospora</taxon>
    </lineage>
</organism>
<keyword evidence="5" id="KW-0547">Nucleotide-binding</keyword>
<evidence type="ECO:0000256" key="1">
    <source>
        <dbReference type="ARBA" id="ARBA00000085"/>
    </source>
</evidence>
<evidence type="ECO:0000313" key="12">
    <source>
        <dbReference type="EMBL" id="RBQ19466.1"/>
    </source>
</evidence>
<evidence type="ECO:0000259" key="11">
    <source>
        <dbReference type="Pfam" id="PF07730"/>
    </source>
</evidence>
<keyword evidence="9" id="KW-1133">Transmembrane helix</keyword>
<dbReference type="Gene3D" id="1.20.5.1930">
    <property type="match status" value="1"/>
</dbReference>
<dbReference type="InterPro" id="IPR011712">
    <property type="entry name" value="Sig_transdc_His_kin_sub3_dim/P"/>
</dbReference>
<dbReference type="GO" id="GO:0005524">
    <property type="term" value="F:ATP binding"/>
    <property type="evidence" value="ECO:0007669"/>
    <property type="project" value="UniProtKB-KW"/>
</dbReference>
<dbReference type="Proteomes" id="UP000253303">
    <property type="component" value="Unassembled WGS sequence"/>
</dbReference>
<dbReference type="PANTHER" id="PTHR24421:SF10">
    <property type="entry name" value="NITRATE_NITRITE SENSOR PROTEIN NARQ"/>
    <property type="match status" value="1"/>
</dbReference>
<dbReference type="CDD" id="cd16917">
    <property type="entry name" value="HATPase_UhpB-NarQ-NarX-like"/>
    <property type="match status" value="1"/>
</dbReference>
<gene>
    <name evidence="12" type="ORF">DP939_15050</name>
</gene>
<dbReference type="Pfam" id="PF07730">
    <property type="entry name" value="HisKA_3"/>
    <property type="match status" value="1"/>
</dbReference>
<evidence type="ECO:0000313" key="13">
    <source>
        <dbReference type="Proteomes" id="UP000253303"/>
    </source>
</evidence>
<dbReference type="Pfam" id="PF02518">
    <property type="entry name" value="HATPase_c"/>
    <property type="match status" value="1"/>
</dbReference>
<keyword evidence="3" id="KW-0597">Phosphoprotein</keyword>
<dbReference type="Gene3D" id="3.30.565.10">
    <property type="entry name" value="Histidine kinase-like ATPase, C-terminal domain"/>
    <property type="match status" value="1"/>
</dbReference>
<proteinExistence type="predicted"/>
<dbReference type="EC" id="2.7.13.3" evidence="2"/>
<comment type="catalytic activity">
    <reaction evidence="1">
        <text>ATP + protein L-histidine = ADP + protein N-phospho-L-histidine.</text>
        <dbReference type="EC" id="2.7.13.3"/>
    </reaction>
</comment>
<feature type="domain" description="Histidine kinase/HSP90-like ATPase" evidence="10">
    <location>
        <begin position="305"/>
        <end position="393"/>
    </location>
</feature>
<dbReference type="SUPFAM" id="SSF55874">
    <property type="entry name" value="ATPase domain of HSP90 chaperone/DNA topoisomerase II/histidine kinase"/>
    <property type="match status" value="1"/>
</dbReference>
<keyword evidence="13" id="KW-1185">Reference proteome</keyword>
<evidence type="ECO:0000256" key="6">
    <source>
        <dbReference type="ARBA" id="ARBA00022777"/>
    </source>
</evidence>
<evidence type="ECO:0000256" key="5">
    <source>
        <dbReference type="ARBA" id="ARBA00022741"/>
    </source>
</evidence>
<accession>A0A366LZS3</accession>
<feature type="domain" description="Signal transduction histidine kinase subgroup 3 dimerisation and phosphoacceptor" evidence="11">
    <location>
        <begin position="193"/>
        <end position="258"/>
    </location>
</feature>
<evidence type="ECO:0000256" key="4">
    <source>
        <dbReference type="ARBA" id="ARBA00022679"/>
    </source>
</evidence>
<dbReference type="AlphaFoldDB" id="A0A366LZS3"/>
<feature type="transmembrane region" description="Helical" evidence="9">
    <location>
        <begin position="12"/>
        <end position="33"/>
    </location>
</feature>
<dbReference type="GO" id="GO:0000155">
    <property type="term" value="F:phosphorelay sensor kinase activity"/>
    <property type="evidence" value="ECO:0007669"/>
    <property type="project" value="InterPro"/>
</dbReference>
<reference evidence="12 13" key="1">
    <citation type="submission" date="2018-06" db="EMBL/GenBank/DDBJ databases">
        <title>Sphaerisporangium craniellae sp. nov., isolated from a marine sponge in the South China Sea.</title>
        <authorList>
            <person name="Li L."/>
        </authorList>
    </citation>
    <scope>NUCLEOTIDE SEQUENCE [LARGE SCALE GENOMIC DNA]</scope>
    <source>
        <strain evidence="12 13">LHW63015</strain>
    </source>
</reference>
<dbReference type="OrthoDB" id="3288457at2"/>
<dbReference type="InterPro" id="IPR050482">
    <property type="entry name" value="Sensor_HK_TwoCompSys"/>
</dbReference>
<sequence>MPDSLRRFLPRETVRLAIAAEQVLVLLLFWLSVEHIRTLSRFTINQPGTYGAYIDPLASLFVASVWSLPLALRRSRPLLAWRAMVVALPFAAHLIRPVYGNPPYTLVTTLTYLACVYTAAARTDRTTTIGIGVVSAIVAWGMDPSSLPIVIALVATAAMLGNSARVRRSTASRLAVQERRADMADAARAVLAERSRIARELHDVVAHHMSVIAIQAEAVPIQAAGDARRLEEGLGQIRGLSLTALAEMRRVLGVLRDEDGRIDTAPQPGLDRLEELIDTARGTGLTVSLSLDVPDEGVPAAVGVSAYRIVQESLSNGMRHAPGSAMVVDVHRTGPDLRLRVVNGPGVRQAAPPSADGHGLIGMRERATMLGGTFEAGPITGGGFAVTVTLPIEEEHWPSAS</sequence>